<organism evidence="2 3">
    <name type="scientific">Paenisporosarcina cavernae</name>
    <dbReference type="NCBI Taxonomy" id="2320858"/>
    <lineage>
        <taxon>Bacteria</taxon>
        <taxon>Bacillati</taxon>
        <taxon>Bacillota</taxon>
        <taxon>Bacilli</taxon>
        <taxon>Bacillales</taxon>
        <taxon>Caryophanaceae</taxon>
        <taxon>Paenisporosarcina</taxon>
    </lineage>
</organism>
<name>A0A385YPP3_9BACL</name>
<evidence type="ECO:0000313" key="2">
    <source>
        <dbReference type="EMBL" id="AYC28695.1"/>
    </source>
</evidence>
<protein>
    <submittedName>
        <fullName evidence="2">Uncharacterized protein</fullName>
    </submittedName>
</protein>
<evidence type="ECO:0000256" key="1">
    <source>
        <dbReference type="SAM" id="Coils"/>
    </source>
</evidence>
<dbReference type="RefSeq" id="WP_119882440.1">
    <property type="nucleotide sequence ID" value="NZ_CP032418.1"/>
</dbReference>
<reference evidence="3" key="1">
    <citation type="submission" date="2018-09" db="EMBL/GenBank/DDBJ databases">
        <authorList>
            <person name="Zhu H."/>
        </authorList>
    </citation>
    <scope>NUCLEOTIDE SEQUENCE [LARGE SCALE GENOMIC DNA]</scope>
    <source>
        <strain evidence="3">K2R23-3</strain>
    </source>
</reference>
<dbReference type="AlphaFoldDB" id="A0A385YPP3"/>
<gene>
    <name evidence="2" type="ORF">D3873_01970</name>
</gene>
<keyword evidence="1" id="KW-0175">Coiled coil</keyword>
<keyword evidence="3" id="KW-1185">Reference proteome</keyword>
<evidence type="ECO:0000313" key="3">
    <source>
        <dbReference type="Proteomes" id="UP000265725"/>
    </source>
</evidence>
<dbReference type="Proteomes" id="UP000265725">
    <property type="component" value="Chromosome"/>
</dbReference>
<accession>A0A385YPP3</accession>
<sequence>MNKCDGHVRELIEKDLSKLDSQINDANDFIKNCADEIERQKERLKHLREKRNQYISYLEESE</sequence>
<proteinExistence type="predicted"/>
<dbReference type="EMBL" id="CP032418">
    <property type="protein sequence ID" value="AYC28695.1"/>
    <property type="molecule type" value="Genomic_DNA"/>
</dbReference>
<dbReference type="KEGG" id="paek:D3873_01970"/>
<feature type="coiled-coil region" evidence="1">
    <location>
        <begin position="30"/>
        <end position="57"/>
    </location>
</feature>